<feature type="repeat" description="WD" evidence="6">
    <location>
        <begin position="654"/>
        <end position="695"/>
    </location>
</feature>
<comment type="function">
    <text evidence="5">Involved in mitochondrial fission. Acts as an adapter protein required to form mitochondrial fission complexes. Formation of these complexes is required to promote constriction and fission of the mitochondrial compartment at a late step in mitochondrial division.</text>
</comment>
<dbReference type="SUPFAM" id="SSF50978">
    <property type="entry name" value="WD40 repeat-like"/>
    <property type="match status" value="2"/>
</dbReference>
<keyword evidence="1 6" id="KW-0853">WD repeat</keyword>
<feature type="repeat" description="WD" evidence="6">
    <location>
        <begin position="902"/>
        <end position="943"/>
    </location>
</feature>
<feature type="repeat" description="WD" evidence="6">
    <location>
        <begin position="986"/>
        <end position="1027"/>
    </location>
</feature>
<dbReference type="InterPro" id="IPR018391">
    <property type="entry name" value="PQQ_b-propeller_rpt"/>
</dbReference>
<evidence type="ECO:0000256" key="6">
    <source>
        <dbReference type="PROSITE-ProRule" id="PRU00221"/>
    </source>
</evidence>
<dbReference type="InterPro" id="IPR036322">
    <property type="entry name" value="WD40_repeat_dom_sf"/>
</dbReference>
<feature type="repeat" description="WD" evidence="6">
    <location>
        <begin position="714"/>
        <end position="736"/>
    </location>
</feature>
<feature type="repeat" description="WD" evidence="6">
    <location>
        <begin position="860"/>
        <end position="901"/>
    </location>
</feature>
<dbReference type="Gene3D" id="2.130.10.10">
    <property type="entry name" value="YVTN repeat-like/Quinoprotein amine dehydrogenase"/>
    <property type="match status" value="3"/>
</dbReference>
<dbReference type="CDD" id="cd00200">
    <property type="entry name" value="WD40"/>
    <property type="match status" value="1"/>
</dbReference>
<dbReference type="AlphaFoldDB" id="A0AAN8N809"/>
<dbReference type="SMART" id="SM00320">
    <property type="entry name" value="WD40"/>
    <property type="match status" value="10"/>
</dbReference>
<dbReference type="Gene3D" id="3.40.50.300">
    <property type="entry name" value="P-loop containing nucleotide triphosphate hydrolases"/>
    <property type="match status" value="1"/>
</dbReference>
<dbReference type="PROSITE" id="PS50082">
    <property type="entry name" value="WD_REPEATS_2"/>
    <property type="match status" value="9"/>
</dbReference>
<evidence type="ECO:0000256" key="5">
    <source>
        <dbReference type="ARBA" id="ARBA00043913"/>
    </source>
</evidence>
<dbReference type="PANTHER" id="PTHR22847:SF637">
    <property type="entry name" value="WD REPEAT DOMAIN 5B"/>
    <property type="match status" value="1"/>
</dbReference>
<dbReference type="PROSITE" id="PS00678">
    <property type="entry name" value="WD_REPEATS_1"/>
    <property type="match status" value="5"/>
</dbReference>
<dbReference type="InterPro" id="IPR056884">
    <property type="entry name" value="NPHP3-like_N"/>
</dbReference>
<dbReference type="PANTHER" id="PTHR22847">
    <property type="entry name" value="WD40 REPEAT PROTEIN"/>
    <property type="match status" value="1"/>
</dbReference>
<dbReference type="InterPro" id="IPR019775">
    <property type="entry name" value="WD40_repeat_CS"/>
</dbReference>
<evidence type="ECO:0000256" key="3">
    <source>
        <dbReference type="ARBA" id="ARBA00038415"/>
    </source>
</evidence>
<organism evidence="8 9">
    <name type="scientific">Orbilia javanica</name>
    <dbReference type="NCBI Taxonomy" id="47235"/>
    <lineage>
        <taxon>Eukaryota</taxon>
        <taxon>Fungi</taxon>
        <taxon>Dikarya</taxon>
        <taxon>Ascomycota</taxon>
        <taxon>Pezizomycotina</taxon>
        <taxon>Orbiliomycetes</taxon>
        <taxon>Orbiliales</taxon>
        <taxon>Orbiliaceae</taxon>
        <taxon>Orbilia</taxon>
    </lineage>
</organism>
<feature type="domain" description="NACHT" evidence="7">
    <location>
        <begin position="199"/>
        <end position="344"/>
    </location>
</feature>
<protein>
    <recommendedName>
        <fullName evidence="4">Mitochondrial division protein 1</fullName>
    </recommendedName>
</protein>
<feature type="repeat" description="WD" evidence="6">
    <location>
        <begin position="737"/>
        <end position="777"/>
    </location>
</feature>
<dbReference type="SUPFAM" id="SSF52540">
    <property type="entry name" value="P-loop containing nucleoside triphosphate hydrolases"/>
    <property type="match status" value="1"/>
</dbReference>
<evidence type="ECO:0000313" key="8">
    <source>
        <dbReference type="EMBL" id="KAK6356060.1"/>
    </source>
</evidence>
<proteinExistence type="inferred from homology"/>
<dbReference type="InterPro" id="IPR015943">
    <property type="entry name" value="WD40/YVTN_repeat-like_dom_sf"/>
</dbReference>
<comment type="caution">
    <text evidence="8">The sequence shown here is derived from an EMBL/GenBank/DDBJ whole genome shotgun (WGS) entry which is preliminary data.</text>
</comment>
<evidence type="ECO:0000256" key="2">
    <source>
        <dbReference type="ARBA" id="ARBA00022737"/>
    </source>
</evidence>
<dbReference type="SMART" id="SM00564">
    <property type="entry name" value="PQQ"/>
    <property type="match status" value="5"/>
</dbReference>
<evidence type="ECO:0000256" key="1">
    <source>
        <dbReference type="ARBA" id="ARBA00022574"/>
    </source>
</evidence>
<keyword evidence="2" id="KW-0677">Repeat</keyword>
<sequence>MLDDDEGVGKEAYDLVRGIDYETARVTTTVEIFKERIESTKVQVFSFYETQMTPKVIKLSDGSYGRNGDHVIIVGRDSVALGIPGLEELLSAQANHSTIVKFKNEQDPTYRTVYDRLNEIIRSAEAAAIQGLANRELSPTLQAEQRQMISEIRKWIPSAQNAAFDSYIEDGLDAKCHPGTRTDLLCQIRKWAKGSQGTPMFWLNGMAGTGKSTIARTIAQSFEEGGLLGASFFFKRGESGRDNASKLFTTIATQFLQRVPELISHIQASVDEELDIAAKSLEKQFNSLIFYPLKKLSQPLTLVLVIDALDECEGDERIRQVIYLLAKMQTLKTVYVRVFLTSRPELPVRLGFCDISSDIYEHIQLQDVPSIEHDISVFLKAKFSNMKRDFNECAAGNPLPLEWPGGDVIEKLTKMAIPLFIFAATICRFVEDKIDWDPEQRLTTFLEYGVAGASQLDQTYLPVLKQLEGGRPEQQLKRSLFGQEFREIVGPIVILANSLSIKSLADLLGKSQKEISTKLHHLHSVLSISKASVRLLHLSFREFLTDSKKKRSDLWFWIDEEETHSTLTKRCLKILSLQLKENICSLASSGMLREDIDTQSWQIVDKAPLQVYSSAMIFTPETSVIRAQFQDHISKEISKFPKARQFWGAELQSIEGHRGSVRTVAFSSDGTRLASGSEDGTVRLWDIETGEELKRLEVDSKLVLAIVFCFDSTLALGSDDGITRLWDTRTGKVMKQLEDDSGCVIAVAFSCNGMLASGSEDGIIRFWDTETGKVVKRLEEGSGRVTAVVFSCDGKQLASASAEQIRLWDVTTGEVVRRLKDGSEWVLAVSFSCDGTLASGSDDGRVRLWDAVTGEMVKQWEGHRGPVAAVAFSCDGKQLASGSDDRTVRLWDVTTGDVVRRLEGHSGWVTAVAFSPDGMQLASGSRDGVIKLWDTVVGERAEQLEGNSWSILAVAFSSDSTRLASGSADGTVMLWDPATGKIMMRLKGHSNSVNAVAFCSDGKQLASGSNDRTVKLWNTETWEVERVEEHDERVLAVAFSPNGTQLASTSADGQIRLWDAATRHKASIFMVPYSTNVLEFSNDGGFLRTGQENLAISSGFDSSLPLPPQEPGHISLLGEWITRDRQNFLWLPHEYRGDCSAVKGNTIAIGQKSGTVSFFEFA</sequence>
<keyword evidence="9" id="KW-1185">Reference proteome</keyword>
<dbReference type="GO" id="GO:1990234">
    <property type="term" value="C:transferase complex"/>
    <property type="evidence" value="ECO:0007669"/>
    <property type="project" value="UniProtKB-ARBA"/>
</dbReference>
<dbReference type="InterPro" id="IPR027417">
    <property type="entry name" value="P-loop_NTPase"/>
</dbReference>
<dbReference type="PROSITE" id="PS50294">
    <property type="entry name" value="WD_REPEATS_REGION"/>
    <property type="match status" value="8"/>
</dbReference>
<dbReference type="GO" id="GO:0005634">
    <property type="term" value="C:nucleus"/>
    <property type="evidence" value="ECO:0007669"/>
    <property type="project" value="TreeGrafter"/>
</dbReference>
<comment type="similarity">
    <text evidence="3">Belongs to the WD repeat MDV1/CAF4 family.</text>
</comment>
<dbReference type="InterPro" id="IPR001680">
    <property type="entry name" value="WD40_rpt"/>
</dbReference>
<evidence type="ECO:0000313" key="9">
    <source>
        <dbReference type="Proteomes" id="UP001313282"/>
    </source>
</evidence>
<reference evidence="8 9" key="1">
    <citation type="submission" date="2019-10" db="EMBL/GenBank/DDBJ databases">
        <authorList>
            <person name="Palmer J.M."/>
        </authorList>
    </citation>
    <scope>NUCLEOTIDE SEQUENCE [LARGE SCALE GENOMIC DNA]</scope>
    <source>
        <strain evidence="8 9">TWF718</strain>
    </source>
</reference>
<gene>
    <name evidence="8" type="ORF">TWF718_000434</name>
</gene>
<dbReference type="PROSITE" id="PS50837">
    <property type="entry name" value="NACHT"/>
    <property type="match status" value="1"/>
</dbReference>
<evidence type="ECO:0000256" key="4">
    <source>
        <dbReference type="ARBA" id="ARBA00039789"/>
    </source>
</evidence>
<dbReference type="Pfam" id="PF00400">
    <property type="entry name" value="WD40"/>
    <property type="match status" value="10"/>
</dbReference>
<dbReference type="Pfam" id="PF24883">
    <property type="entry name" value="NPHP3_N"/>
    <property type="match status" value="1"/>
</dbReference>
<feature type="repeat" description="WD" evidence="6">
    <location>
        <begin position="819"/>
        <end position="859"/>
    </location>
</feature>
<name>A0AAN8N809_9PEZI</name>
<feature type="repeat" description="WD" evidence="6">
    <location>
        <begin position="1027"/>
        <end position="1068"/>
    </location>
</feature>
<dbReference type="EMBL" id="JAVHNR010000001">
    <property type="protein sequence ID" value="KAK6356060.1"/>
    <property type="molecule type" value="Genomic_DNA"/>
</dbReference>
<dbReference type="PRINTS" id="PR00320">
    <property type="entry name" value="GPROTEINBRPT"/>
</dbReference>
<dbReference type="Proteomes" id="UP001313282">
    <property type="component" value="Unassembled WGS sequence"/>
</dbReference>
<dbReference type="InterPro" id="IPR020472">
    <property type="entry name" value="WD40_PAC1"/>
</dbReference>
<feature type="repeat" description="WD" evidence="6">
    <location>
        <begin position="944"/>
        <end position="985"/>
    </location>
</feature>
<dbReference type="InterPro" id="IPR007111">
    <property type="entry name" value="NACHT_NTPase"/>
</dbReference>
<evidence type="ECO:0000259" key="7">
    <source>
        <dbReference type="PROSITE" id="PS50837"/>
    </source>
</evidence>
<accession>A0AAN8N809</accession>